<feature type="domain" description="DDE-1" evidence="1">
    <location>
        <begin position="1"/>
        <end position="134"/>
    </location>
</feature>
<organism evidence="2">
    <name type="scientific">Clastoptera arizonana</name>
    <name type="common">Arizona spittle bug</name>
    <dbReference type="NCBI Taxonomy" id="38151"/>
    <lineage>
        <taxon>Eukaryota</taxon>
        <taxon>Metazoa</taxon>
        <taxon>Ecdysozoa</taxon>
        <taxon>Arthropoda</taxon>
        <taxon>Hexapoda</taxon>
        <taxon>Insecta</taxon>
        <taxon>Pterygota</taxon>
        <taxon>Neoptera</taxon>
        <taxon>Paraneoptera</taxon>
        <taxon>Hemiptera</taxon>
        <taxon>Auchenorrhyncha</taxon>
        <taxon>Cercopoidea</taxon>
        <taxon>Clastopteridae</taxon>
        <taxon>Clastoptera</taxon>
    </lineage>
</organism>
<dbReference type="GO" id="GO:0005634">
    <property type="term" value="C:nucleus"/>
    <property type="evidence" value="ECO:0007669"/>
    <property type="project" value="TreeGrafter"/>
</dbReference>
<dbReference type="PANTHER" id="PTHR19303">
    <property type="entry name" value="TRANSPOSON"/>
    <property type="match status" value="1"/>
</dbReference>
<sequence length="137" mass="15687">MTCSNVLGSHKLKLVVIVNRKKTRSFKGTRAENLPVHCFNQKKGWMDQQIFKEWFEKKCIPEVKEHLRSKNLPRKTILLIGNAPSQPGENVLRSESGNFIVKFLPPNVTSLIQPMDQGVIASMKKNFRTNLLKKWGA</sequence>
<dbReference type="EMBL" id="GEDC01027789">
    <property type="protein sequence ID" value="JAS09509.1"/>
    <property type="molecule type" value="Transcribed_RNA"/>
</dbReference>
<dbReference type="AlphaFoldDB" id="A0A1B6C869"/>
<dbReference type="InterPro" id="IPR050863">
    <property type="entry name" value="CenT-Element_Derived"/>
</dbReference>
<evidence type="ECO:0000259" key="1">
    <source>
        <dbReference type="Pfam" id="PF03184"/>
    </source>
</evidence>
<dbReference type="PANTHER" id="PTHR19303:SF16">
    <property type="entry name" value="JERKY PROTEIN HOMOLOG-LIKE"/>
    <property type="match status" value="1"/>
</dbReference>
<dbReference type="Pfam" id="PF03184">
    <property type="entry name" value="DDE_1"/>
    <property type="match status" value="1"/>
</dbReference>
<gene>
    <name evidence="2" type="ORF">g.43009</name>
</gene>
<protein>
    <recommendedName>
        <fullName evidence="1">DDE-1 domain-containing protein</fullName>
    </recommendedName>
</protein>
<reference evidence="2" key="1">
    <citation type="submission" date="2015-12" db="EMBL/GenBank/DDBJ databases">
        <title>De novo transcriptome assembly of four potential Pierce s Disease insect vectors from Arizona vineyards.</title>
        <authorList>
            <person name="Tassone E.E."/>
        </authorList>
    </citation>
    <scope>NUCLEOTIDE SEQUENCE</scope>
</reference>
<accession>A0A1B6C869</accession>
<dbReference type="GO" id="GO:0003677">
    <property type="term" value="F:DNA binding"/>
    <property type="evidence" value="ECO:0007669"/>
    <property type="project" value="TreeGrafter"/>
</dbReference>
<evidence type="ECO:0000313" key="2">
    <source>
        <dbReference type="EMBL" id="JAS09509.1"/>
    </source>
</evidence>
<dbReference type="InterPro" id="IPR004875">
    <property type="entry name" value="DDE_SF_endonuclease_dom"/>
</dbReference>
<name>A0A1B6C869_9HEMI</name>
<proteinExistence type="predicted"/>